<accession>A0A0P0GKN5</accession>
<dbReference type="InterPro" id="IPR011990">
    <property type="entry name" value="TPR-like_helical_dom_sf"/>
</dbReference>
<dbReference type="SMART" id="SM00028">
    <property type="entry name" value="TPR"/>
    <property type="match status" value="4"/>
</dbReference>
<reference evidence="6 7" key="1">
    <citation type="journal article" date="2015" name="Science">
        <title>Genetic determinants of in vivo fitness and diet responsiveness in multiple human gut Bacteroides.</title>
        <authorList>
            <person name="Wu M."/>
            <person name="McNulty N.P."/>
            <person name="Rodionov D.A."/>
            <person name="Khoroshkin M.S."/>
            <person name="Griffin N.W."/>
            <person name="Cheng J."/>
            <person name="Latreille P."/>
            <person name="Kerstetter R.A."/>
            <person name="Terrapon N."/>
            <person name="Henrissat B."/>
            <person name="Osterman A.L."/>
            <person name="Gordon J.I."/>
        </authorList>
    </citation>
    <scope>NUCLEOTIDE SEQUENCE [LARGE SCALE GENOMIC DNA]</scope>
    <source>
        <strain evidence="6 7">WH2</strain>
    </source>
</reference>
<evidence type="ECO:0000313" key="6">
    <source>
        <dbReference type="EMBL" id="ALJ61614.1"/>
    </source>
</evidence>
<dbReference type="RefSeq" id="WP_029428678.1">
    <property type="nucleotide sequence ID" value="NZ_CP012801.1"/>
</dbReference>
<dbReference type="PROSITE" id="PS51257">
    <property type="entry name" value="PROKAR_LIPOPROTEIN"/>
    <property type="match status" value="1"/>
</dbReference>
<dbReference type="SUPFAM" id="SSF48452">
    <property type="entry name" value="TPR-like"/>
    <property type="match status" value="1"/>
</dbReference>
<dbReference type="PANTHER" id="PTHR46630:SF1">
    <property type="entry name" value="TETRATRICOPEPTIDE REPEAT PROTEIN 29"/>
    <property type="match status" value="1"/>
</dbReference>
<keyword evidence="4" id="KW-0802">TPR repeat</keyword>
<dbReference type="Pfam" id="PF13181">
    <property type="entry name" value="TPR_8"/>
    <property type="match status" value="2"/>
</dbReference>
<evidence type="ECO:0000256" key="5">
    <source>
        <dbReference type="ARBA" id="ARBA00038253"/>
    </source>
</evidence>
<sequence>MLLSNKYIVCIWGILLVLSCTNTHTESSPTLLPELAQAENCMYAYPDSALHILEKMTPPKVTDKYQYATWCLLLSQAKIKNYVKLESDSLISIGYKYFQQKENPQRKALAGYLEGVYYNDERHEAETALKCYLEAATEIEKTKDYQLAHLIHAEIGHIYAYRSLVDYATSAYQKAYDFAKLSNNKRYIALSLSYIGRAYSIKPDMDKAIDYYEAAIKIAKETDDKQFLTPDILNELASVHTRIPNYKQALQYAMDALKINKKNHRNSSQNYLTIGNIYRNLKMKDSAQYYLEKAILSDNIYTTCCAYQALYYLNRNTPQSYSKSMQYCDKFYTYLDSITKIKHGEEIIAMKEKYEHEKLLNEKKTLQIDNERIIRHSLYIILSIVILIAILIYIYQRKLIQKGNTIQTQEEQLRMYSQQIHENEMQMEQNEIYIAQLSEQLNTNQGLHDAIAEQQNALNEFRLKNEKLQKETALIQQNMAEHSQKMQGKLKTQLADFNAVAEENTRLRKREEFLCNQLISQIKLLDSLIKAPKALTAYEWAEVEKEINRLYDNFTQRMRKQFPTLSDNDLQVCCLIKLHLSVTNMADILNISPTSVSKRKQRLKEQIIKELGDDFDKSQLIDIWIWRY</sequence>
<dbReference type="Gene3D" id="1.25.40.10">
    <property type="entry name" value="Tetratricopeptide repeat domain"/>
    <property type="match status" value="1"/>
</dbReference>
<dbReference type="EMBL" id="CP012801">
    <property type="protein sequence ID" value="ALJ61614.1"/>
    <property type="molecule type" value="Genomic_DNA"/>
</dbReference>
<evidence type="ECO:0000256" key="4">
    <source>
        <dbReference type="ARBA" id="ARBA00022803"/>
    </source>
</evidence>
<dbReference type="GO" id="GO:0006355">
    <property type="term" value="P:regulation of DNA-templated transcription"/>
    <property type="evidence" value="ECO:0007669"/>
    <property type="project" value="InterPro"/>
</dbReference>
<dbReference type="PATRIC" id="fig|246787.4.peg.4540"/>
<dbReference type="GO" id="GO:0005737">
    <property type="term" value="C:cytoplasm"/>
    <property type="evidence" value="ECO:0007669"/>
    <property type="project" value="UniProtKB-SubCell"/>
</dbReference>
<evidence type="ECO:0000313" key="7">
    <source>
        <dbReference type="Proteomes" id="UP000061809"/>
    </source>
</evidence>
<dbReference type="KEGG" id="bcel:BcellWH2_04397"/>
<keyword evidence="2" id="KW-0963">Cytoplasm</keyword>
<proteinExistence type="inferred from homology"/>
<dbReference type="SUPFAM" id="SSF46894">
    <property type="entry name" value="C-terminal effector domain of the bipartite response regulators"/>
    <property type="match status" value="1"/>
</dbReference>
<dbReference type="Proteomes" id="UP000061809">
    <property type="component" value="Chromosome"/>
</dbReference>
<dbReference type="PROSITE" id="PS50005">
    <property type="entry name" value="TPR"/>
    <property type="match status" value="2"/>
</dbReference>
<dbReference type="PANTHER" id="PTHR46630">
    <property type="entry name" value="TETRATRICOPEPTIDE REPEAT PROTEIN 29"/>
    <property type="match status" value="1"/>
</dbReference>
<dbReference type="AlphaFoldDB" id="A0A0P0GKN5"/>
<keyword evidence="3" id="KW-0677">Repeat</keyword>
<evidence type="ECO:0000256" key="3">
    <source>
        <dbReference type="ARBA" id="ARBA00022737"/>
    </source>
</evidence>
<gene>
    <name evidence="6" type="ORF">BcellWH2_04397</name>
</gene>
<comment type="similarity">
    <text evidence="5">Belongs to the Rap family.</text>
</comment>
<protein>
    <submittedName>
        <fullName evidence="6">Uncharacterized protein</fullName>
    </submittedName>
</protein>
<evidence type="ECO:0000256" key="1">
    <source>
        <dbReference type="ARBA" id="ARBA00004496"/>
    </source>
</evidence>
<dbReference type="InterPro" id="IPR019734">
    <property type="entry name" value="TPR_rpt"/>
</dbReference>
<comment type="subcellular location">
    <subcellularLocation>
        <location evidence="1">Cytoplasm</location>
    </subcellularLocation>
</comment>
<dbReference type="InterPro" id="IPR016032">
    <property type="entry name" value="Sig_transdc_resp-reg_C-effctor"/>
</dbReference>
<dbReference type="GO" id="GO:0003677">
    <property type="term" value="F:DNA binding"/>
    <property type="evidence" value="ECO:0007669"/>
    <property type="project" value="InterPro"/>
</dbReference>
<organism evidence="6 7">
    <name type="scientific">Bacteroides cellulosilyticus</name>
    <dbReference type="NCBI Taxonomy" id="246787"/>
    <lineage>
        <taxon>Bacteria</taxon>
        <taxon>Pseudomonadati</taxon>
        <taxon>Bacteroidota</taxon>
        <taxon>Bacteroidia</taxon>
        <taxon>Bacteroidales</taxon>
        <taxon>Bacteroidaceae</taxon>
        <taxon>Bacteroides</taxon>
    </lineage>
</organism>
<dbReference type="InterPro" id="IPR051476">
    <property type="entry name" value="Bac_ResReg_Asp_Phosphatase"/>
</dbReference>
<name>A0A0P0GKN5_9BACE</name>
<evidence type="ECO:0000256" key="2">
    <source>
        <dbReference type="ARBA" id="ARBA00022490"/>
    </source>
</evidence>